<name>A0A0A9CFY7_ARUDO</name>
<sequence>MIRPWVSRLCGFASNIGVLGKIRSEINRNCRRSKRFVSVICQSADSC</sequence>
<dbReference type="AlphaFoldDB" id="A0A0A9CFY7"/>
<proteinExistence type="predicted"/>
<dbReference type="EMBL" id="GBRH01225595">
    <property type="protein sequence ID" value="JAD72300.1"/>
    <property type="molecule type" value="Transcribed_RNA"/>
</dbReference>
<organism evidence="1">
    <name type="scientific">Arundo donax</name>
    <name type="common">Giant reed</name>
    <name type="synonym">Donax arundinaceus</name>
    <dbReference type="NCBI Taxonomy" id="35708"/>
    <lineage>
        <taxon>Eukaryota</taxon>
        <taxon>Viridiplantae</taxon>
        <taxon>Streptophyta</taxon>
        <taxon>Embryophyta</taxon>
        <taxon>Tracheophyta</taxon>
        <taxon>Spermatophyta</taxon>
        <taxon>Magnoliopsida</taxon>
        <taxon>Liliopsida</taxon>
        <taxon>Poales</taxon>
        <taxon>Poaceae</taxon>
        <taxon>PACMAD clade</taxon>
        <taxon>Arundinoideae</taxon>
        <taxon>Arundineae</taxon>
        <taxon>Arundo</taxon>
    </lineage>
</organism>
<reference evidence="1" key="2">
    <citation type="journal article" date="2015" name="Data Brief">
        <title>Shoot transcriptome of the giant reed, Arundo donax.</title>
        <authorList>
            <person name="Barrero R.A."/>
            <person name="Guerrero F.D."/>
            <person name="Moolhuijzen P."/>
            <person name="Goolsby J.A."/>
            <person name="Tidwell J."/>
            <person name="Bellgard S.E."/>
            <person name="Bellgard M.I."/>
        </authorList>
    </citation>
    <scope>NUCLEOTIDE SEQUENCE</scope>
    <source>
        <tissue evidence="1">Shoot tissue taken approximately 20 cm above the soil surface</tissue>
    </source>
</reference>
<protein>
    <submittedName>
        <fullName evidence="1">Uncharacterized protein</fullName>
    </submittedName>
</protein>
<reference evidence="1" key="1">
    <citation type="submission" date="2014-09" db="EMBL/GenBank/DDBJ databases">
        <authorList>
            <person name="Magalhaes I.L.F."/>
            <person name="Oliveira U."/>
            <person name="Santos F.R."/>
            <person name="Vidigal T.H.D.A."/>
            <person name="Brescovit A.D."/>
            <person name="Santos A.J."/>
        </authorList>
    </citation>
    <scope>NUCLEOTIDE SEQUENCE</scope>
    <source>
        <tissue evidence="1">Shoot tissue taken approximately 20 cm above the soil surface</tissue>
    </source>
</reference>
<evidence type="ECO:0000313" key="1">
    <source>
        <dbReference type="EMBL" id="JAD72300.1"/>
    </source>
</evidence>
<accession>A0A0A9CFY7</accession>